<evidence type="ECO:0000313" key="3">
    <source>
        <dbReference type="Proteomes" id="UP001219525"/>
    </source>
</evidence>
<protein>
    <submittedName>
        <fullName evidence="2">Uncharacterized protein</fullName>
    </submittedName>
</protein>
<evidence type="ECO:0000256" key="1">
    <source>
        <dbReference type="SAM" id="MobiDB-lite"/>
    </source>
</evidence>
<feature type="compositionally biased region" description="Polar residues" evidence="1">
    <location>
        <begin position="33"/>
        <end position="47"/>
    </location>
</feature>
<organism evidence="2 3">
    <name type="scientific">Mycena pura</name>
    <dbReference type="NCBI Taxonomy" id="153505"/>
    <lineage>
        <taxon>Eukaryota</taxon>
        <taxon>Fungi</taxon>
        <taxon>Dikarya</taxon>
        <taxon>Basidiomycota</taxon>
        <taxon>Agaricomycotina</taxon>
        <taxon>Agaricomycetes</taxon>
        <taxon>Agaricomycetidae</taxon>
        <taxon>Agaricales</taxon>
        <taxon>Marasmiineae</taxon>
        <taxon>Mycenaceae</taxon>
        <taxon>Mycena</taxon>
    </lineage>
</organism>
<sequence>MSRKRVSTQHNPRARKRARHDGPDDENEDPNESQGGTPGPSNASQTDMPEVNPGMSQQELYEANRRLQARCNELSREQREASRDALADRTNGADLDDSQDEEVVDIDEKKFIKALGKKFCNTHFIWVPHPDEVYGAELDPDYNPLDRFSRENQPQNRIQGALRELRETIPEEYHDAEEFAGWVSSQHGAGVKAERERARNRMRANPSLFGRTLKEWATPEQREAFMELIGRRPVPNKPDEYYYDTYNVPLLHEDYDGSFDIDKIFLNELLFITHALLTKGVTGGTELATGKTAPPVEANEKLWGLKKTTPGMIAGAAVWLRFAHSRDETFEPVGAITGIDWQAEHEAYLNWLHTGLQSKTDCVLNIFRRWDERFYPHSEEATAQDAEMIQVVQDSQDAAIEALRARSSQAAS</sequence>
<name>A0AAD6VNF5_9AGAR</name>
<feature type="compositionally biased region" description="Basic and acidic residues" evidence="1">
    <location>
        <begin position="73"/>
        <end position="87"/>
    </location>
</feature>
<proteinExistence type="predicted"/>
<reference evidence="2" key="1">
    <citation type="submission" date="2023-03" db="EMBL/GenBank/DDBJ databases">
        <title>Massive genome expansion in bonnet fungi (Mycena s.s.) driven by repeated elements and novel gene families across ecological guilds.</title>
        <authorList>
            <consortium name="Lawrence Berkeley National Laboratory"/>
            <person name="Harder C.B."/>
            <person name="Miyauchi S."/>
            <person name="Viragh M."/>
            <person name="Kuo A."/>
            <person name="Thoen E."/>
            <person name="Andreopoulos B."/>
            <person name="Lu D."/>
            <person name="Skrede I."/>
            <person name="Drula E."/>
            <person name="Henrissat B."/>
            <person name="Morin E."/>
            <person name="Kohler A."/>
            <person name="Barry K."/>
            <person name="LaButti K."/>
            <person name="Morin E."/>
            <person name="Salamov A."/>
            <person name="Lipzen A."/>
            <person name="Mereny Z."/>
            <person name="Hegedus B."/>
            <person name="Baldrian P."/>
            <person name="Stursova M."/>
            <person name="Weitz H."/>
            <person name="Taylor A."/>
            <person name="Grigoriev I.V."/>
            <person name="Nagy L.G."/>
            <person name="Martin F."/>
            <person name="Kauserud H."/>
        </authorList>
    </citation>
    <scope>NUCLEOTIDE SEQUENCE</scope>
    <source>
        <strain evidence="2">9144</strain>
    </source>
</reference>
<feature type="region of interest" description="Disordered" evidence="1">
    <location>
        <begin position="1"/>
        <end position="97"/>
    </location>
</feature>
<comment type="caution">
    <text evidence="2">The sequence shown here is derived from an EMBL/GenBank/DDBJ whole genome shotgun (WGS) entry which is preliminary data.</text>
</comment>
<keyword evidence="3" id="KW-1185">Reference proteome</keyword>
<dbReference type="EMBL" id="JARJCW010000014">
    <property type="protein sequence ID" value="KAJ7217053.1"/>
    <property type="molecule type" value="Genomic_DNA"/>
</dbReference>
<dbReference type="AlphaFoldDB" id="A0AAD6VNF5"/>
<dbReference type="Proteomes" id="UP001219525">
    <property type="component" value="Unassembled WGS sequence"/>
</dbReference>
<evidence type="ECO:0000313" key="2">
    <source>
        <dbReference type="EMBL" id="KAJ7217053.1"/>
    </source>
</evidence>
<accession>A0AAD6VNF5</accession>
<gene>
    <name evidence="2" type="ORF">GGX14DRAFT_390888</name>
</gene>
<feature type="compositionally biased region" description="Basic residues" evidence="1">
    <location>
        <begin position="1"/>
        <end position="19"/>
    </location>
</feature>